<sequence>MIHFRFDQRLGIEVPILINDWDDHSMEEKKEITFMWEKIRGRIPDRISRLDQEMEELQLLLSEEEDFARSCKINEEIAERASIVNDLWIWYRTTPSIHSLN</sequence>
<comment type="caution">
    <text evidence="1">The sequence shown here is derived from an EMBL/GenBank/DDBJ whole genome shotgun (WGS) entry which is preliminary data.</text>
</comment>
<gene>
    <name evidence="1" type="ORF">D9X91_00690</name>
</gene>
<dbReference type="Proteomes" id="UP000276770">
    <property type="component" value="Unassembled WGS sequence"/>
</dbReference>
<dbReference type="RefSeq" id="WP_121678634.1">
    <property type="nucleotide sequence ID" value="NZ_RCVZ01000001.1"/>
</dbReference>
<dbReference type="EMBL" id="RCVZ01000001">
    <property type="protein sequence ID" value="RLQ97942.1"/>
    <property type="molecule type" value="Genomic_DNA"/>
</dbReference>
<evidence type="ECO:0000313" key="2">
    <source>
        <dbReference type="Proteomes" id="UP000276770"/>
    </source>
</evidence>
<protein>
    <submittedName>
        <fullName evidence="1">Uncharacterized protein</fullName>
    </submittedName>
</protein>
<evidence type="ECO:0000313" key="1">
    <source>
        <dbReference type="EMBL" id="RLQ97942.1"/>
    </source>
</evidence>
<dbReference type="AlphaFoldDB" id="A0A3L7KB94"/>
<dbReference type="OrthoDB" id="2989999at2"/>
<accession>A0A3L7KB94</accession>
<name>A0A3L7KB94_9BACI</name>
<keyword evidence="2" id="KW-1185">Reference proteome</keyword>
<reference evidence="1 2" key="1">
    <citation type="submission" date="2018-10" db="EMBL/GenBank/DDBJ databases">
        <title>Falsibacillus sp. genome draft.</title>
        <authorList>
            <person name="Shi S."/>
        </authorList>
    </citation>
    <scope>NUCLEOTIDE SEQUENCE [LARGE SCALE GENOMIC DNA]</scope>
    <source>
        <strain evidence="1 2">GY 10110</strain>
    </source>
</reference>
<proteinExistence type="predicted"/>
<organism evidence="1 2">
    <name type="scientific">Falsibacillus albus</name>
    <dbReference type="NCBI Taxonomy" id="2478915"/>
    <lineage>
        <taxon>Bacteria</taxon>
        <taxon>Bacillati</taxon>
        <taxon>Bacillota</taxon>
        <taxon>Bacilli</taxon>
        <taxon>Bacillales</taxon>
        <taxon>Bacillaceae</taxon>
        <taxon>Falsibacillus</taxon>
    </lineage>
</organism>